<feature type="region of interest" description="Disordered" evidence="1">
    <location>
        <begin position="96"/>
        <end position="117"/>
    </location>
</feature>
<feature type="chain" id="PRO_5009943230" evidence="2">
    <location>
        <begin position="22"/>
        <end position="214"/>
    </location>
</feature>
<keyword evidence="4" id="KW-1185">Reference proteome</keyword>
<dbReference type="InterPro" id="IPR045767">
    <property type="entry name" value="DUF6134"/>
</dbReference>
<organism evidence="3 4">
    <name type="scientific">Insolitispirillum peregrinum</name>
    <dbReference type="NCBI Taxonomy" id="80876"/>
    <lineage>
        <taxon>Bacteria</taxon>
        <taxon>Pseudomonadati</taxon>
        <taxon>Pseudomonadota</taxon>
        <taxon>Alphaproteobacteria</taxon>
        <taxon>Rhodospirillales</taxon>
        <taxon>Novispirillaceae</taxon>
        <taxon>Insolitispirillum</taxon>
    </lineage>
</organism>
<dbReference type="AlphaFoldDB" id="A0A1N7L1T3"/>
<dbReference type="EMBL" id="FTOA01000003">
    <property type="protein sequence ID" value="SIS67787.1"/>
    <property type="molecule type" value="Genomic_DNA"/>
</dbReference>
<evidence type="ECO:0000256" key="1">
    <source>
        <dbReference type="SAM" id="MobiDB-lite"/>
    </source>
</evidence>
<dbReference type="STRING" id="80876.SAMN05421779_10354"/>
<protein>
    <submittedName>
        <fullName evidence="3">Uncharacterized protein</fullName>
    </submittedName>
</protein>
<reference evidence="3 4" key="1">
    <citation type="submission" date="2017-01" db="EMBL/GenBank/DDBJ databases">
        <authorList>
            <person name="Mah S.A."/>
            <person name="Swanson W.J."/>
            <person name="Moy G.W."/>
            <person name="Vacquier V.D."/>
        </authorList>
    </citation>
    <scope>NUCLEOTIDE SEQUENCE [LARGE SCALE GENOMIC DNA]</scope>
    <source>
        <strain evidence="3 4">DSM 11589</strain>
    </source>
</reference>
<evidence type="ECO:0000313" key="3">
    <source>
        <dbReference type="EMBL" id="SIS67787.1"/>
    </source>
</evidence>
<feature type="signal peptide" evidence="2">
    <location>
        <begin position="1"/>
        <end position="21"/>
    </location>
</feature>
<dbReference type="Pfam" id="PF19630">
    <property type="entry name" value="DUF6134"/>
    <property type="match status" value="1"/>
</dbReference>
<keyword evidence="2" id="KW-0732">Signal</keyword>
<sequence>MIGRSVVMAIPFLLVAGAASAAPVPDNEVLSFTVLRNGDEVGTHLVTVRPDGDHVSVAVATSVVVKMAMVPVYRFEHSDVEVWKNGQLQVLDSTTNDDGSHHKVHVQASGSGLSGTADDKPVTLPGSLVPASLWSPQTVSQSALLNTLDGHAMPVKVADLGTDMVTVRGQLTQAHHYAMTGELARELWYDPSGALVQVRFKAKDDSLIQYVLKK</sequence>
<gene>
    <name evidence="3" type="ORF">SAMN05421779_10354</name>
</gene>
<proteinExistence type="predicted"/>
<dbReference type="Proteomes" id="UP000185678">
    <property type="component" value="Unassembled WGS sequence"/>
</dbReference>
<accession>A0A1N7L1T3</accession>
<evidence type="ECO:0000256" key="2">
    <source>
        <dbReference type="SAM" id="SignalP"/>
    </source>
</evidence>
<name>A0A1N7L1T3_9PROT</name>
<evidence type="ECO:0000313" key="4">
    <source>
        <dbReference type="Proteomes" id="UP000185678"/>
    </source>
</evidence>